<evidence type="ECO:0000313" key="2">
    <source>
        <dbReference type="Proteomes" id="UP000653127"/>
    </source>
</evidence>
<dbReference type="RefSeq" id="WP_249283528.1">
    <property type="nucleotide sequence ID" value="NZ_JACRST010000022.1"/>
</dbReference>
<evidence type="ECO:0008006" key="3">
    <source>
        <dbReference type="Google" id="ProtNLM"/>
    </source>
</evidence>
<gene>
    <name evidence="1" type="ORF">H8711_11175</name>
</gene>
<organism evidence="1 2">
    <name type="scientific">Ligaoa zhengdingensis</name>
    <dbReference type="NCBI Taxonomy" id="2763658"/>
    <lineage>
        <taxon>Bacteria</taxon>
        <taxon>Bacillati</taxon>
        <taxon>Bacillota</taxon>
        <taxon>Clostridia</taxon>
        <taxon>Eubacteriales</taxon>
        <taxon>Oscillospiraceae</taxon>
        <taxon>Ligaoa</taxon>
    </lineage>
</organism>
<comment type="caution">
    <text evidence="1">The sequence shown here is derived from an EMBL/GenBank/DDBJ whole genome shotgun (WGS) entry which is preliminary data.</text>
</comment>
<accession>A0A926DZ23</accession>
<evidence type="ECO:0000313" key="1">
    <source>
        <dbReference type="EMBL" id="MBC8547486.1"/>
    </source>
</evidence>
<protein>
    <recommendedName>
        <fullName evidence="3">Major tropism determinant N-terminal domain-containing protein</fullName>
    </recommendedName>
</protein>
<sequence>MAGTFNCNIVLRNDTADRWTTVNPILAKGEVGLETGANQFKIGDGREHWNDLPYAAAPAVVVREEAPSPSDVDHRPGTIWVNSGSGRAYLLYETGEQAVWKQVVTPEELSALGGGDMLKSEYAASGRPGYVDQAVQADSADRLSVSRTVSVTGDVAAQAQAFDGTADITLTAALKEITTAGTGSKITFNSKGLVTGTQALTADDLPDLPLGKITGAGTAAGKNIGTEEGDVPALGVSGKLDESLLPALHLTASDVGARPDSWTPTAAEVGAAAADHTHTPASIGAAASGHTHSAATTSAAGFMSAADKTKLNGVATGANNYVLPVAGTALGGVKNGGNVTVNEDGTMTAPEGGGGDVSSVNGKTGAVTLAAADVGALGKTAQTVTDWNDATSTGLYQSGGDAANAPDSAAGVRSDTCYGLTIDDVQFAIRNNYYSRNPWAGLRIYMGSGHFSEWFPFIGSGASTVQTVTDWDNAYKTGYYYACNAANAPSETSTVLAWVICEEVSGDGIQFAWQRYSPAGLYVRYFTVRDWNMLDVSFGTWQNIFSLST</sequence>
<dbReference type="Proteomes" id="UP000653127">
    <property type="component" value="Unassembled WGS sequence"/>
</dbReference>
<name>A0A926DZ23_9FIRM</name>
<dbReference type="SUPFAM" id="SSF69349">
    <property type="entry name" value="Phage fibre proteins"/>
    <property type="match status" value="1"/>
</dbReference>
<reference evidence="1" key="1">
    <citation type="submission" date="2020-08" db="EMBL/GenBank/DDBJ databases">
        <title>Genome public.</title>
        <authorList>
            <person name="Liu C."/>
            <person name="Sun Q."/>
        </authorList>
    </citation>
    <scope>NUCLEOTIDE SEQUENCE</scope>
    <source>
        <strain evidence="1">NSJ-31</strain>
    </source>
</reference>
<dbReference type="EMBL" id="JACRST010000022">
    <property type="protein sequence ID" value="MBC8547486.1"/>
    <property type="molecule type" value="Genomic_DNA"/>
</dbReference>
<dbReference type="AlphaFoldDB" id="A0A926DZ23"/>
<keyword evidence="2" id="KW-1185">Reference proteome</keyword>
<proteinExistence type="predicted"/>